<organism evidence="2 3">
    <name type="scientific">Streptomyces agglomeratus</name>
    <dbReference type="NCBI Taxonomy" id="285458"/>
    <lineage>
        <taxon>Bacteria</taxon>
        <taxon>Bacillati</taxon>
        <taxon>Actinomycetota</taxon>
        <taxon>Actinomycetes</taxon>
        <taxon>Kitasatosporales</taxon>
        <taxon>Streptomycetaceae</taxon>
        <taxon>Streptomyces</taxon>
    </lineage>
</organism>
<dbReference type="EMBL" id="MEHJ01000001">
    <property type="protein sequence ID" value="OEJ29099.1"/>
    <property type="molecule type" value="Genomic_DNA"/>
</dbReference>
<dbReference type="AlphaFoldDB" id="A0A1E5PHT7"/>
<evidence type="ECO:0000313" key="2">
    <source>
        <dbReference type="EMBL" id="OEJ29099.1"/>
    </source>
</evidence>
<sequence length="60" mass="6098">MLRTPRGDADRTLVAGSRVLFDVTLDAAGVRADNIRQAAGPGCPPLEGPGGEKAARPQAG</sequence>
<evidence type="ECO:0008006" key="4">
    <source>
        <dbReference type="Google" id="ProtNLM"/>
    </source>
</evidence>
<evidence type="ECO:0000256" key="1">
    <source>
        <dbReference type="SAM" id="MobiDB-lite"/>
    </source>
</evidence>
<keyword evidence="3" id="KW-1185">Reference proteome</keyword>
<reference evidence="2 3" key="1">
    <citation type="submission" date="2016-08" db="EMBL/GenBank/DDBJ databases">
        <title>Complete genome sequence of Streptomyces agglomeratus strain 6-3-2, a novel anti-MRSA actinomycete isolated from Wuli of Tebit, China.</title>
        <authorList>
            <person name="Chen X."/>
        </authorList>
    </citation>
    <scope>NUCLEOTIDE SEQUENCE [LARGE SCALE GENOMIC DNA]</scope>
    <source>
        <strain evidence="2 3">6-3-2</strain>
    </source>
</reference>
<evidence type="ECO:0000313" key="3">
    <source>
        <dbReference type="Proteomes" id="UP000095759"/>
    </source>
</evidence>
<comment type="caution">
    <text evidence="2">The sequence shown here is derived from an EMBL/GenBank/DDBJ whole genome shotgun (WGS) entry which is preliminary data.</text>
</comment>
<gene>
    <name evidence="2" type="ORF">AS594_36540</name>
</gene>
<protein>
    <recommendedName>
        <fullName evidence="4">CSD domain-containing protein</fullName>
    </recommendedName>
</protein>
<dbReference type="RefSeq" id="WP_069935915.1">
    <property type="nucleotide sequence ID" value="NZ_MEHJ01000001.1"/>
</dbReference>
<dbReference type="Proteomes" id="UP000095759">
    <property type="component" value="Unassembled WGS sequence"/>
</dbReference>
<name>A0A1E5PHT7_9ACTN</name>
<proteinExistence type="predicted"/>
<feature type="region of interest" description="Disordered" evidence="1">
    <location>
        <begin position="36"/>
        <end position="60"/>
    </location>
</feature>
<accession>A0A1E5PHT7</accession>